<protein>
    <submittedName>
        <fullName evidence="2">Uncharacterized protein</fullName>
    </submittedName>
</protein>
<feature type="transmembrane region" description="Helical" evidence="1">
    <location>
        <begin position="58"/>
        <end position="79"/>
    </location>
</feature>
<accession>A0A645DEM5</accession>
<reference evidence="2" key="1">
    <citation type="submission" date="2019-08" db="EMBL/GenBank/DDBJ databases">
        <authorList>
            <person name="Kucharzyk K."/>
            <person name="Murdoch R.W."/>
            <person name="Higgins S."/>
            <person name="Loffler F."/>
        </authorList>
    </citation>
    <scope>NUCLEOTIDE SEQUENCE</scope>
</reference>
<organism evidence="2">
    <name type="scientific">bioreactor metagenome</name>
    <dbReference type="NCBI Taxonomy" id="1076179"/>
    <lineage>
        <taxon>unclassified sequences</taxon>
        <taxon>metagenomes</taxon>
        <taxon>ecological metagenomes</taxon>
    </lineage>
</organism>
<dbReference type="EMBL" id="VSSQ01035650">
    <property type="protein sequence ID" value="MPM87930.1"/>
    <property type="molecule type" value="Genomic_DNA"/>
</dbReference>
<gene>
    <name evidence="2" type="ORF">SDC9_135031</name>
</gene>
<keyword evidence="1" id="KW-0472">Membrane</keyword>
<proteinExistence type="predicted"/>
<dbReference type="AlphaFoldDB" id="A0A645DEM5"/>
<evidence type="ECO:0000313" key="2">
    <source>
        <dbReference type="EMBL" id="MPM87930.1"/>
    </source>
</evidence>
<name>A0A645DEM5_9ZZZZ</name>
<keyword evidence="1" id="KW-0812">Transmembrane</keyword>
<evidence type="ECO:0000256" key="1">
    <source>
        <dbReference type="SAM" id="Phobius"/>
    </source>
</evidence>
<sequence length="95" mass="10558">MIIKMSCNGTGIFIISRILHRGYIMNIHIARYNHNAARMLACSTFDARKPRNNAINKCVSYSLTFIIVILFNKTIGGFISDCCNGASTKNIVTAK</sequence>
<comment type="caution">
    <text evidence="2">The sequence shown here is derived from an EMBL/GenBank/DDBJ whole genome shotgun (WGS) entry which is preliminary data.</text>
</comment>
<keyword evidence="1" id="KW-1133">Transmembrane helix</keyword>